<keyword evidence="3" id="KW-0548">Nucleotidyltransferase</keyword>
<keyword evidence="5" id="KW-0255">Endonuclease</keyword>
<dbReference type="PANTHER" id="PTHR37984:SF5">
    <property type="entry name" value="PROTEIN NYNRIN-LIKE"/>
    <property type="match status" value="1"/>
</dbReference>
<keyword evidence="6" id="KW-0695">RNA-directed DNA polymerase</keyword>
<dbReference type="Proteomes" id="UP000499080">
    <property type="component" value="Unassembled WGS sequence"/>
</dbReference>
<dbReference type="Gene3D" id="1.10.340.70">
    <property type="match status" value="1"/>
</dbReference>
<evidence type="ECO:0000256" key="3">
    <source>
        <dbReference type="ARBA" id="ARBA00022695"/>
    </source>
</evidence>
<proteinExistence type="predicted"/>
<dbReference type="PROSITE" id="PS50994">
    <property type="entry name" value="INTEGRASE"/>
    <property type="match status" value="1"/>
</dbReference>
<sequence length="1056" mass="120610">MYGHPAGRMLPFLNKAPEEELKVSALCGGRNGLYLEGSICGIPCLMLVNTGSNVTLVRTDLAQKRKENFIYTAPNISLKTATGEKAEIRGKLDAAIEFGCRKFQHKIYVADITDPCILGLDFLQKFNFMVDLEKNEIRTGGEEIPLFSASAEHSKLCSVLAKEKTIIPARSECLIQGVPEVSGKFRYAVTDFPRQVSQKGVLVAATLVDLKREAIPVRVLKMDNKPKTVDKGAVIATCEPVVDIVARPQEFSESLRLPLILENLEGLNEEQRTAVKELLQEFQNLFSTSDSAVGLCNMTQHRINTGNHSPIKQYPRRLPLAKKEEAERLVKGMVDNGIIEESSGPWASPIVLVKKKDGSTLGRIFQEHLNNIRKVFQRLQKANLKLSPKKCRFFRKEVSYLGHIISADRVKTDPEKTKAVVDWPCPETVHDLRSFLGLCTYYHRFVRNFSAIARPLHKLTEAKSNFNWTEECEKSFNSLKQALITSPVLTYPRTDKEFILDTDASNEGIGAVLSQKIGNEECVIAYFSKSLGKPERKYCVTRKELLAIVKSIEHFHHYLYGRKFLLRTDHASLRWLLNFREPEGQIARWIQRLQEYDFEIQHRKGTSHGNADALSRRPCKESCKHCTNAEKKFGMETDISVKVLTNEDAWSSSEVQKSQLEDPAIRSILERKLNSEDRPSWQEIAPESPATKRYWSLWDSLHLKDGVLYRKWESDDGSSCRWQLIPPKSRIQEVMRETHDSASGGHFGVMKILNKTRERFYWDRLGADVEKWCRECHACEDRKGPKTRTKGRLQRYNVGAPFERMALDILGPLPVTTKGNRYVLVLMDYFTKWPEAIPIPDQKASPVAEELVRSWISRYGVPMILHSDQGINFNSALFTELCKLLGILKTRTTALHPEFDDMVETFNRTILNHLSLFVSKNQTDWDTHLPLFLLAYRSAYHEATVCTPADMLLGRTLRLPCDILFGRPSDTPSSPNEYLNNLEARLERVHLFARERIKLASERMKTRYDSGATGHHFKEGDKVWMYNPKRRRGLSPKLEQNWEGPYTIVKKLNAVI</sequence>
<dbReference type="GO" id="GO:0003676">
    <property type="term" value="F:nucleic acid binding"/>
    <property type="evidence" value="ECO:0007669"/>
    <property type="project" value="InterPro"/>
</dbReference>
<dbReference type="EC" id="2.7.7.49" evidence="1"/>
<dbReference type="Pfam" id="PF17921">
    <property type="entry name" value="Integrase_H2C2"/>
    <property type="match status" value="1"/>
</dbReference>
<keyword evidence="5" id="KW-0378">Hydrolase</keyword>
<dbReference type="InterPro" id="IPR021109">
    <property type="entry name" value="Peptidase_aspartic_dom_sf"/>
</dbReference>
<evidence type="ECO:0000256" key="6">
    <source>
        <dbReference type="ARBA" id="ARBA00022918"/>
    </source>
</evidence>
<evidence type="ECO:0000256" key="2">
    <source>
        <dbReference type="ARBA" id="ARBA00022679"/>
    </source>
</evidence>
<dbReference type="GO" id="GO:0042575">
    <property type="term" value="C:DNA polymerase complex"/>
    <property type="evidence" value="ECO:0007669"/>
    <property type="project" value="UniProtKB-ARBA"/>
</dbReference>
<dbReference type="SUPFAM" id="SSF50630">
    <property type="entry name" value="Acid proteases"/>
    <property type="match status" value="1"/>
</dbReference>
<dbReference type="InterPro" id="IPR050951">
    <property type="entry name" value="Retrovirus_Pol_polyprotein"/>
</dbReference>
<dbReference type="InterPro" id="IPR012337">
    <property type="entry name" value="RNaseH-like_sf"/>
</dbReference>
<dbReference type="InterPro" id="IPR036397">
    <property type="entry name" value="RNaseH_sf"/>
</dbReference>
<dbReference type="Pfam" id="PF00665">
    <property type="entry name" value="rve"/>
    <property type="match status" value="1"/>
</dbReference>
<reference evidence="9 10" key="1">
    <citation type="journal article" date="2019" name="Sci. Rep.">
        <title>Orb-weaving spider Araneus ventricosus genome elucidates the spidroin gene catalogue.</title>
        <authorList>
            <person name="Kono N."/>
            <person name="Nakamura H."/>
            <person name="Ohtoshi R."/>
            <person name="Moran D.A.P."/>
            <person name="Shinohara A."/>
            <person name="Yoshida Y."/>
            <person name="Fujiwara M."/>
            <person name="Mori M."/>
            <person name="Tomita M."/>
            <person name="Arakawa K."/>
        </authorList>
    </citation>
    <scope>NUCLEOTIDE SEQUENCE [LARGE SCALE GENOMIC DNA]</scope>
</reference>
<gene>
    <name evidence="9" type="primary">TY3B-I_549</name>
    <name evidence="9" type="ORF">AVEN_111568_1</name>
</gene>
<evidence type="ECO:0000313" key="9">
    <source>
        <dbReference type="EMBL" id="GBN64863.1"/>
    </source>
</evidence>
<dbReference type="OrthoDB" id="6437448at2759"/>
<evidence type="ECO:0000259" key="8">
    <source>
        <dbReference type="PROSITE" id="PS50994"/>
    </source>
</evidence>
<dbReference type="FunFam" id="3.30.420.10:FF:000032">
    <property type="entry name" value="Retrovirus-related Pol polyprotein from transposon 297-like Protein"/>
    <property type="match status" value="1"/>
</dbReference>
<dbReference type="CDD" id="cd00303">
    <property type="entry name" value="retropepsin_like"/>
    <property type="match status" value="1"/>
</dbReference>
<keyword evidence="4" id="KW-0540">Nuclease</keyword>
<protein>
    <recommendedName>
        <fullName evidence="1">RNA-directed DNA polymerase</fullName>
        <ecNumber evidence="1">2.7.7.49</ecNumber>
    </recommendedName>
</protein>
<dbReference type="GO" id="GO:0004519">
    <property type="term" value="F:endonuclease activity"/>
    <property type="evidence" value="ECO:0007669"/>
    <property type="project" value="UniProtKB-KW"/>
</dbReference>
<dbReference type="FunFam" id="3.30.70.270:FF:000020">
    <property type="entry name" value="Transposon Tf2-6 polyprotein-like Protein"/>
    <property type="match status" value="1"/>
</dbReference>
<dbReference type="Gene3D" id="3.10.20.370">
    <property type="match status" value="1"/>
</dbReference>
<dbReference type="AlphaFoldDB" id="A0A4Y2QNH6"/>
<dbReference type="SUPFAM" id="SSF56672">
    <property type="entry name" value="DNA/RNA polymerases"/>
    <property type="match status" value="1"/>
</dbReference>
<dbReference type="Pfam" id="PF13650">
    <property type="entry name" value="Asp_protease_2"/>
    <property type="match status" value="1"/>
</dbReference>
<dbReference type="CDD" id="cd09274">
    <property type="entry name" value="RNase_HI_RT_Ty3"/>
    <property type="match status" value="1"/>
</dbReference>
<dbReference type="GO" id="GO:0015074">
    <property type="term" value="P:DNA integration"/>
    <property type="evidence" value="ECO:0007669"/>
    <property type="project" value="InterPro"/>
</dbReference>
<evidence type="ECO:0000256" key="1">
    <source>
        <dbReference type="ARBA" id="ARBA00012493"/>
    </source>
</evidence>
<dbReference type="Gene3D" id="3.30.70.270">
    <property type="match status" value="2"/>
</dbReference>
<dbReference type="InterPro" id="IPR041588">
    <property type="entry name" value="Integrase_H2C2"/>
</dbReference>
<evidence type="ECO:0000256" key="5">
    <source>
        <dbReference type="ARBA" id="ARBA00022759"/>
    </source>
</evidence>
<dbReference type="InterPro" id="IPR043128">
    <property type="entry name" value="Rev_trsase/Diguanyl_cyclase"/>
</dbReference>
<evidence type="ECO:0000313" key="10">
    <source>
        <dbReference type="Proteomes" id="UP000499080"/>
    </source>
</evidence>
<name>A0A4Y2QNH6_ARAVE</name>
<keyword evidence="7" id="KW-0511">Multifunctional enzyme</keyword>
<dbReference type="PANTHER" id="PTHR37984">
    <property type="entry name" value="PROTEIN CBG26694"/>
    <property type="match status" value="1"/>
</dbReference>
<dbReference type="FunFam" id="3.10.20.370:FF:000001">
    <property type="entry name" value="Retrovirus-related Pol polyprotein from transposon 17.6-like protein"/>
    <property type="match status" value="1"/>
</dbReference>
<dbReference type="InterPro" id="IPR041577">
    <property type="entry name" value="RT_RNaseH_2"/>
</dbReference>
<dbReference type="FunFam" id="1.10.340.70:FF:000001">
    <property type="entry name" value="Retrovirus-related Pol polyprotein from transposon gypsy-like Protein"/>
    <property type="match status" value="1"/>
</dbReference>
<comment type="caution">
    <text evidence="9">The sequence shown here is derived from an EMBL/GenBank/DDBJ whole genome shotgun (WGS) entry which is preliminary data.</text>
</comment>
<accession>A0A4Y2QNH6</accession>
<feature type="domain" description="Integrase catalytic" evidence="8">
    <location>
        <begin position="797"/>
        <end position="956"/>
    </location>
</feature>
<dbReference type="SUPFAM" id="SSF53098">
    <property type="entry name" value="Ribonuclease H-like"/>
    <property type="match status" value="1"/>
</dbReference>
<dbReference type="EMBL" id="BGPR01014356">
    <property type="protein sequence ID" value="GBN64863.1"/>
    <property type="molecule type" value="Genomic_DNA"/>
</dbReference>
<dbReference type="Gene3D" id="2.40.70.10">
    <property type="entry name" value="Acid Proteases"/>
    <property type="match status" value="1"/>
</dbReference>
<keyword evidence="10" id="KW-1185">Reference proteome</keyword>
<dbReference type="Gene3D" id="3.10.10.10">
    <property type="entry name" value="HIV Type 1 Reverse Transcriptase, subunit A, domain 1"/>
    <property type="match status" value="1"/>
</dbReference>
<dbReference type="GO" id="GO:0003964">
    <property type="term" value="F:RNA-directed DNA polymerase activity"/>
    <property type="evidence" value="ECO:0007669"/>
    <property type="project" value="UniProtKB-KW"/>
</dbReference>
<evidence type="ECO:0000256" key="7">
    <source>
        <dbReference type="ARBA" id="ARBA00023268"/>
    </source>
</evidence>
<evidence type="ECO:0000256" key="4">
    <source>
        <dbReference type="ARBA" id="ARBA00022722"/>
    </source>
</evidence>
<dbReference type="Pfam" id="PF17919">
    <property type="entry name" value="RT_RNaseH_2"/>
    <property type="match status" value="1"/>
</dbReference>
<organism evidence="9 10">
    <name type="scientific">Araneus ventricosus</name>
    <name type="common">Orbweaver spider</name>
    <name type="synonym">Epeira ventricosa</name>
    <dbReference type="NCBI Taxonomy" id="182803"/>
    <lineage>
        <taxon>Eukaryota</taxon>
        <taxon>Metazoa</taxon>
        <taxon>Ecdysozoa</taxon>
        <taxon>Arthropoda</taxon>
        <taxon>Chelicerata</taxon>
        <taxon>Arachnida</taxon>
        <taxon>Araneae</taxon>
        <taxon>Araneomorphae</taxon>
        <taxon>Entelegynae</taxon>
        <taxon>Araneoidea</taxon>
        <taxon>Araneidae</taxon>
        <taxon>Araneus</taxon>
    </lineage>
</organism>
<dbReference type="InterPro" id="IPR001584">
    <property type="entry name" value="Integrase_cat-core"/>
</dbReference>
<dbReference type="Gene3D" id="3.30.420.10">
    <property type="entry name" value="Ribonuclease H-like superfamily/Ribonuclease H"/>
    <property type="match status" value="1"/>
</dbReference>
<keyword evidence="2" id="KW-0808">Transferase</keyword>
<dbReference type="InterPro" id="IPR043502">
    <property type="entry name" value="DNA/RNA_pol_sf"/>
</dbReference>